<feature type="compositionally biased region" description="Polar residues" evidence="1">
    <location>
        <begin position="461"/>
        <end position="476"/>
    </location>
</feature>
<feature type="domain" description="DUF6570" evidence="2">
    <location>
        <begin position="634"/>
        <end position="771"/>
    </location>
</feature>
<feature type="compositionally biased region" description="Polar residues" evidence="1">
    <location>
        <begin position="223"/>
        <end position="248"/>
    </location>
</feature>
<proteinExistence type="predicted"/>
<name>A0A815Y8C0_ADIRI</name>
<evidence type="ECO:0000313" key="3">
    <source>
        <dbReference type="EMBL" id="CAF1566912.1"/>
    </source>
</evidence>
<feature type="compositionally biased region" description="Basic and acidic residues" evidence="1">
    <location>
        <begin position="419"/>
        <end position="457"/>
    </location>
</feature>
<feature type="non-terminal residue" evidence="3">
    <location>
        <position position="1"/>
    </location>
</feature>
<feature type="compositionally biased region" description="Basic and acidic residues" evidence="1">
    <location>
        <begin position="280"/>
        <end position="411"/>
    </location>
</feature>
<feature type="compositionally biased region" description="Polar residues" evidence="1">
    <location>
        <begin position="264"/>
        <end position="279"/>
    </location>
</feature>
<evidence type="ECO:0000256" key="1">
    <source>
        <dbReference type="SAM" id="MobiDB-lite"/>
    </source>
</evidence>
<accession>A0A815Y8C0</accession>
<dbReference type="InterPro" id="IPR047273">
    <property type="entry name" value="VRTN_OTU_dom"/>
</dbReference>
<dbReference type="AlphaFoldDB" id="A0A815Y8C0"/>
<evidence type="ECO:0000313" key="4">
    <source>
        <dbReference type="Proteomes" id="UP000663828"/>
    </source>
</evidence>
<keyword evidence="4" id="KW-1185">Reference proteome</keyword>
<sequence>MASKATDYENQISAVASSISTDETFTTNLRLMFPKDFNETKHIVDDISLHYLKQASKSVQHLIPVKSLPDGNCLFNSIVSLVPDSGICATELRVRTVMELLKNRIYYDAQFSNLIGPFNEALRRACNNYSFCELYELVALANVLHCEIQCVYPYIDYRAEMKCMNAVYKPLDASVTNNGRLVMFWTSTDDELTTRERPSNGGVWSPNHFVPLVRSCRSDRSASNEPGSPIMQTPRKQTIKNNQISSIRSPEFSPPPNTRKHRPSSSSAERPQLNLVTYDTQRKREERTAENEQQRKQRLIADRLRKRAVRENETEEQRLVRLSADRTSKHTTRENETEEQRLARLSADRTSKHTTRENETEEQRLVRLSADRTSKHTTRENETEEQRLARLSADRLSKHNTRENETEEQRLARLSADQLSKHAARENETEVQRLARLSADRTSKHNTRENETEDQQRMRLTAQQQRSAKNRLSGNRQRSKSRTDKKQHTDVGRIADNRLSKNQSFEAANIQHEQQILEKDHQTLLNEFIWPMAVPTKLKNYCLQDFSNHMSMAALRQSTCILCNIRASASTMNERALHDILNLKQLTTHVDLVDIIPKKQDDARVSSIVLYKKGYNKMTQTGTICQQCYGALTKGKIPMFSVANKMWVGDIPPELQGLTIAEEKLISLYRHNSCILKLQSPFHHHSTAQTALKGNVITFMHNMPNIVTSLPLDVEDLSDALKIIFIGAQTPDRVQLRKICGVSRQKIRGALLWLKNHNHMYRAIPINEINIAKLPEDDVPESIWATLERIENTDDGNAERTGFTSDPLAHAIEQNEKNPANICSINP</sequence>
<dbReference type="Pfam" id="PF20209">
    <property type="entry name" value="DUF6570"/>
    <property type="match status" value="1"/>
</dbReference>
<protein>
    <recommendedName>
        <fullName evidence="2">DUF6570 domain-containing protein</fullName>
    </recommendedName>
</protein>
<evidence type="ECO:0000259" key="2">
    <source>
        <dbReference type="Pfam" id="PF20209"/>
    </source>
</evidence>
<dbReference type="EMBL" id="CAJNOR010005543">
    <property type="protein sequence ID" value="CAF1566912.1"/>
    <property type="molecule type" value="Genomic_DNA"/>
</dbReference>
<feature type="non-terminal residue" evidence="3">
    <location>
        <position position="827"/>
    </location>
</feature>
<organism evidence="3 4">
    <name type="scientific">Adineta ricciae</name>
    <name type="common">Rotifer</name>
    <dbReference type="NCBI Taxonomy" id="249248"/>
    <lineage>
        <taxon>Eukaryota</taxon>
        <taxon>Metazoa</taxon>
        <taxon>Spiralia</taxon>
        <taxon>Gnathifera</taxon>
        <taxon>Rotifera</taxon>
        <taxon>Eurotatoria</taxon>
        <taxon>Bdelloidea</taxon>
        <taxon>Adinetida</taxon>
        <taxon>Adinetidae</taxon>
        <taxon>Adineta</taxon>
    </lineage>
</organism>
<dbReference type="CDD" id="cd22791">
    <property type="entry name" value="OTU_VRTN"/>
    <property type="match status" value="1"/>
</dbReference>
<comment type="caution">
    <text evidence="3">The sequence shown here is derived from an EMBL/GenBank/DDBJ whole genome shotgun (WGS) entry which is preliminary data.</text>
</comment>
<dbReference type="Gene3D" id="3.90.70.80">
    <property type="match status" value="1"/>
</dbReference>
<reference evidence="3" key="1">
    <citation type="submission" date="2021-02" db="EMBL/GenBank/DDBJ databases">
        <authorList>
            <person name="Nowell W R."/>
        </authorList>
    </citation>
    <scope>NUCLEOTIDE SEQUENCE</scope>
</reference>
<feature type="region of interest" description="Disordered" evidence="1">
    <location>
        <begin position="217"/>
        <end position="490"/>
    </location>
</feature>
<gene>
    <name evidence="3" type="ORF">XAT740_LOCUS44105</name>
</gene>
<dbReference type="InterPro" id="IPR046700">
    <property type="entry name" value="DUF6570"/>
</dbReference>
<dbReference type="Proteomes" id="UP000663828">
    <property type="component" value="Unassembled WGS sequence"/>
</dbReference>
<feature type="compositionally biased region" description="Basic and acidic residues" evidence="1">
    <location>
        <begin position="481"/>
        <end position="490"/>
    </location>
</feature>